<dbReference type="Pfam" id="PF01455">
    <property type="entry name" value="HupF_HypC"/>
    <property type="match status" value="1"/>
</dbReference>
<keyword evidence="3" id="KW-1185">Reference proteome</keyword>
<name>A0A2Z2M7Y3_THEGO</name>
<dbReference type="GO" id="GO:1902670">
    <property type="term" value="F:carbon dioxide binding"/>
    <property type="evidence" value="ECO:0007669"/>
    <property type="project" value="TreeGrafter"/>
</dbReference>
<evidence type="ECO:0000256" key="1">
    <source>
        <dbReference type="ARBA" id="ARBA00006018"/>
    </source>
</evidence>
<organism evidence="2 3">
    <name type="scientific">Thermococcus gorgonarius</name>
    <dbReference type="NCBI Taxonomy" id="71997"/>
    <lineage>
        <taxon>Archaea</taxon>
        <taxon>Methanobacteriati</taxon>
        <taxon>Methanobacteriota</taxon>
        <taxon>Thermococci</taxon>
        <taxon>Thermococcales</taxon>
        <taxon>Thermococcaceae</taxon>
        <taxon>Thermococcus</taxon>
    </lineage>
</organism>
<dbReference type="GO" id="GO:0051604">
    <property type="term" value="P:protein maturation"/>
    <property type="evidence" value="ECO:0007669"/>
    <property type="project" value="TreeGrafter"/>
</dbReference>
<dbReference type="NCBIfam" id="TIGR00074">
    <property type="entry name" value="hypC_hupF"/>
    <property type="match status" value="1"/>
</dbReference>
<dbReference type="KEGG" id="tgg:A3K92_08030"/>
<dbReference type="GO" id="GO:0005506">
    <property type="term" value="F:iron ion binding"/>
    <property type="evidence" value="ECO:0007669"/>
    <property type="project" value="TreeGrafter"/>
</dbReference>
<accession>A0A2Z2M7Y3</accession>
<reference evidence="2 3" key="1">
    <citation type="submission" date="2016-03" db="EMBL/GenBank/DDBJ databases">
        <title>Complete genome sequence of Thermococcus gorgonarius.</title>
        <authorList>
            <person name="Oger P.M."/>
        </authorList>
    </citation>
    <scope>NUCLEOTIDE SEQUENCE [LARGE SCALE GENOMIC DNA]</scope>
    <source>
        <strain evidence="2 3">W-12</strain>
    </source>
</reference>
<dbReference type="RefSeq" id="WP_088885766.1">
    <property type="nucleotide sequence ID" value="NZ_CP014855.1"/>
</dbReference>
<evidence type="ECO:0000313" key="3">
    <source>
        <dbReference type="Proteomes" id="UP000250134"/>
    </source>
</evidence>
<dbReference type="EMBL" id="CP014855">
    <property type="protein sequence ID" value="ASJ01433.1"/>
    <property type="molecule type" value="Genomic_DNA"/>
</dbReference>
<dbReference type="Gene3D" id="2.30.30.140">
    <property type="match status" value="1"/>
</dbReference>
<dbReference type="PANTHER" id="PTHR35177:SF2">
    <property type="entry name" value="HYDROGENASE MATURATION FACTOR HYBG"/>
    <property type="match status" value="1"/>
</dbReference>
<dbReference type="OrthoDB" id="43695at2157"/>
<protein>
    <submittedName>
        <fullName evidence="2">Hydrogenase assembly protein HupF</fullName>
    </submittedName>
</protein>
<dbReference type="GeneID" id="33332494"/>
<dbReference type="PANTHER" id="PTHR35177">
    <property type="entry name" value="HYDROGENASE MATURATION FACTOR HYBG"/>
    <property type="match status" value="1"/>
</dbReference>
<sequence length="85" mass="9635">MALMLAGRVVEVRGNKAIVDVEGQLKEAKLDFISDVKPGDYVTIYYGIVLEKVSEEEARETLEHCSYHKGAKVEMKFSLVENLRF</sequence>
<dbReference type="SUPFAM" id="SSF159127">
    <property type="entry name" value="HupF/HypC-like"/>
    <property type="match status" value="1"/>
</dbReference>
<dbReference type="InterPro" id="IPR001109">
    <property type="entry name" value="Hydrogenase_HupF/HypC"/>
</dbReference>
<gene>
    <name evidence="2" type="ORF">A3K92_08030</name>
</gene>
<dbReference type="Proteomes" id="UP000250134">
    <property type="component" value="Chromosome"/>
</dbReference>
<proteinExistence type="inferred from homology"/>
<dbReference type="AlphaFoldDB" id="A0A2Z2M7Y3"/>
<comment type="similarity">
    <text evidence="1">Belongs to the HupF/HypC family.</text>
</comment>
<evidence type="ECO:0000313" key="2">
    <source>
        <dbReference type="EMBL" id="ASJ01433.1"/>
    </source>
</evidence>